<dbReference type="AlphaFoldDB" id="S3V905"/>
<keyword evidence="1" id="KW-0472">Membrane</keyword>
<accession>S3V905</accession>
<organism evidence="2 3">
    <name type="scientific">Leptospira fainei serovar Hurstbridge str. BUT 6</name>
    <dbReference type="NCBI Taxonomy" id="1193011"/>
    <lineage>
        <taxon>Bacteria</taxon>
        <taxon>Pseudomonadati</taxon>
        <taxon>Spirochaetota</taxon>
        <taxon>Spirochaetia</taxon>
        <taxon>Leptospirales</taxon>
        <taxon>Leptospiraceae</taxon>
        <taxon>Leptospira</taxon>
    </lineage>
</organism>
<reference evidence="2" key="1">
    <citation type="submission" date="2013-04" db="EMBL/GenBank/DDBJ databases">
        <authorList>
            <person name="Harkins D.M."/>
            <person name="Durkin A.S."/>
            <person name="Selengut J.D."/>
            <person name="Sanka R."/>
            <person name="DePew J."/>
            <person name="Purushe J."/>
            <person name="Ahmed A."/>
            <person name="van der Linden H."/>
            <person name="Goris M.G.A."/>
            <person name="Hartskeerl R.A."/>
            <person name="Vinetz J.M."/>
            <person name="Sutton G.G."/>
            <person name="Nelson W.C."/>
            <person name="Fouts D.E."/>
        </authorList>
    </citation>
    <scope>NUCLEOTIDE SEQUENCE [LARGE SCALE GENOMIC DNA]</scope>
    <source>
        <strain evidence="2">BUT 6</strain>
    </source>
</reference>
<dbReference type="InterPro" id="IPR046487">
    <property type="entry name" value="DUF6580"/>
</dbReference>
<keyword evidence="1" id="KW-0812">Transmembrane</keyword>
<gene>
    <name evidence="2" type="ORF">LEP1GSC058_3148</name>
</gene>
<proteinExistence type="predicted"/>
<evidence type="ECO:0008006" key="4">
    <source>
        <dbReference type="Google" id="ProtNLM"/>
    </source>
</evidence>
<feature type="transmembrane region" description="Helical" evidence="1">
    <location>
        <begin position="158"/>
        <end position="180"/>
    </location>
</feature>
<feature type="transmembrane region" description="Helical" evidence="1">
    <location>
        <begin position="115"/>
        <end position="138"/>
    </location>
</feature>
<dbReference type="EMBL" id="AKWZ02000010">
    <property type="protein sequence ID" value="EPG72900.1"/>
    <property type="molecule type" value="Genomic_DNA"/>
</dbReference>
<feature type="transmembrane region" description="Helical" evidence="1">
    <location>
        <begin position="81"/>
        <end position="103"/>
    </location>
</feature>
<name>S3V905_9LEPT</name>
<sequence>MNWLTGQFPGSLYPKIPETIMTQSRNIVAVVLLTLAVVSRFLPHLPNFTPILAISLFGGVYFTNRWVALLLPLGIMLVSDAVIGFHSLVPVVYGMFILFAIAGRQLRENLTIGRLAITGLGGSFSFFIVTNFFVWLTSGMYPAGFSGLVECYVAAIPFFQNSLLGDLVYIPALFGSFYLMERSGVVPAEQAA</sequence>
<feature type="transmembrane region" description="Helical" evidence="1">
    <location>
        <begin position="20"/>
        <end position="39"/>
    </location>
</feature>
<keyword evidence="3" id="KW-1185">Reference proteome</keyword>
<evidence type="ECO:0000256" key="1">
    <source>
        <dbReference type="SAM" id="Phobius"/>
    </source>
</evidence>
<dbReference type="Proteomes" id="UP000014540">
    <property type="component" value="Unassembled WGS sequence"/>
</dbReference>
<feature type="transmembrane region" description="Helical" evidence="1">
    <location>
        <begin position="51"/>
        <end position="75"/>
    </location>
</feature>
<keyword evidence="1" id="KW-1133">Transmembrane helix</keyword>
<protein>
    <recommendedName>
        <fullName evidence="4">PF12822 family protein</fullName>
    </recommendedName>
</protein>
<comment type="caution">
    <text evidence="2">The sequence shown here is derived from an EMBL/GenBank/DDBJ whole genome shotgun (WGS) entry which is preliminary data.</text>
</comment>
<evidence type="ECO:0000313" key="3">
    <source>
        <dbReference type="Proteomes" id="UP000014540"/>
    </source>
</evidence>
<dbReference type="Pfam" id="PF20221">
    <property type="entry name" value="DUF6580"/>
    <property type="match status" value="1"/>
</dbReference>
<evidence type="ECO:0000313" key="2">
    <source>
        <dbReference type="EMBL" id="EPG72900.1"/>
    </source>
</evidence>
<dbReference type="STRING" id="1193011.LEP1GSC058_3148"/>